<dbReference type="Pfam" id="PF08327">
    <property type="entry name" value="AHSA1"/>
    <property type="match status" value="1"/>
</dbReference>
<protein>
    <submittedName>
        <fullName evidence="4">Uncharacterized protein YndB with AHSA1/START domain</fullName>
    </submittedName>
</protein>
<evidence type="ECO:0000256" key="2">
    <source>
        <dbReference type="SAM" id="MobiDB-lite"/>
    </source>
</evidence>
<gene>
    <name evidence="4" type="ORF">EDD33_3093</name>
</gene>
<organism evidence="4 5">
    <name type="scientific">Nocardioides aurantiacus</name>
    <dbReference type="NCBI Taxonomy" id="86796"/>
    <lineage>
        <taxon>Bacteria</taxon>
        <taxon>Bacillati</taxon>
        <taxon>Actinomycetota</taxon>
        <taxon>Actinomycetes</taxon>
        <taxon>Propionibacteriales</taxon>
        <taxon>Nocardioidaceae</taxon>
        <taxon>Nocardioides</taxon>
    </lineage>
</organism>
<dbReference type="InterPro" id="IPR013538">
    <property type="entry name" value="ASHA1/2-like_C"/>
</dbReference>
<name>A0A3N2CXE4_9ACTN</name>
<dbReference type="Proteomes" id="UP000281738">
    <property type="component" value="Unassembled WGS sequence"/>
</dbReference>
<dbReference type="Gene3D" id="3.30.530.20">
    <property type="match status" value="1"/>
</dbReference>
<evidence type="ECO:0000256" key="1">
    <source>
        <dbReference type="ARBA" id="ARBA00006817"/>
    </source>
</evidence>
<comment type="caution">
    <text evidence="4">The sequence shown here is derived from an EMBL/GenBank/DDBJ whole genome shotgun (WGS) entry which is preliminary data.</text>
</comment>
<comment type="similarity">
    <text evidence="1">Belongs to the AHA1 family.</text>
</comment>
<keyword evidence="5" id="KW-1185">Reference proteome</keyword>
<dbReference type="OrthoDB" id="8117292at2"/>
<feature type="domain" description="Activator of Hsp90 ATPase homologue 1/2-like C-terminal" evidence="3">
    <location>
        <begin position="36"/>
        <end position="147"/>
    </location>
</feature>
<evidence type="ECO:0000313" key="5">
    <source>
        <dbReference type="Proteomes" id="UP000281738"/>
    </source>
</evidence>
<accession>A0A3N2CXE4</accession>
<dbReference type="InterPro" id="IPR023393">
    <property type="entry name" value="START-like_dom_sf"/>
</dbReference>
<proteinExistence type="inferred from homology"/>
<evidence type="ECO:0000313" key="4">
    <source>
        <dbReference type="EMBL" id="ROR92207.1"/>
    </source>
</evidence>
<evidence type="ECO:0000259" key="3">
    <source>
        <dbReference type="Pfam" id="PF08327"/>
    </source>
</evidence>
<reference evidence="4 5" key="1">
    <citation type="submission" date="2018-11" db="EMBL/GenBank/DDBJ databases">
        <title>Sequencing the genomes of 1000 actinobacteria strains.</title>
        <authorList>
            <person name="Klenk H.-P."/>
        </authorList>
    </citation>
    <scope>NUCLEOTIDE SEQUENCE [LARGE SCALE GENOMIC DNA]</scope>
    <source>
        <strain evidence="4 5">DSM 12652</strain>
    </source>
</reference>
<feature type="region of interest" description="Disordered" evidence="2">
    <location>
        <begin position="1"/>
        <end position="24"/>
    </location>
</feature>
<dbReference type="EMBL" id="RKHO01000001">
    <property type="protein sequence ID" value="ROR92207.1"/>
    <property type="molecule type" value="Genomic_DNA"/>
</dbReference>
<sequence>MTTDEGTTETPAEASVGNPTGTARHRTARVSIDVLAEPERIWTALVRPMSLATWLGRVVEGNPGPGPGFALEHSRGQRSRHTVRRWERPRRLALTWDFPDEPRSTVGFDLEVLPEGTRVTVVHEDLDDPASYAAGWHRHLQYLAAHVDGDALPWDEFWDGYDELRAAYAATA</sequence>
<dbReference type="AlphaFoldDB" id="A0A3N2CXE4"/>
<dbReference type="SUPFAM" id="SSF55961">
    <property type="entry name" value="Bet v1-like"/>
    <property type="match status" value="1"/>
</dbReference>
<dbReference type="RefSeq" id="WP_123391832.1">
    <property type="nucleotide sequence ID" value="NZ_RKHO01000001.1"/>
</dbReference>
<feature type="compositionally biased region" description="Polar residues" evidence="2">
    <location>
        <begin position="1"/>
        <end position="10"/>
    </location>
</feature>